<dbReference type="HOGENOM" id="CLU_1267891_0_0_1"/>
<dbReference type="PANTHER" id="PTHR21503:SF8">
    <property type="entry name" value="F-BOX ASSOCIATED DOMAIN-CONTAINING PROTEIN-RELATED"/>
    <property type="match status" value="1"/>
</dbReference>
<dbReference type="InParanoid" id="G0N423"/>
<evidence type="ECO:0000313" key="3">
    <source>
        <dbReference type="Proteomes" id="UP000008068"/>
    </source>
</evidence>
<dbReference type="OrthoDB" id="5789267at2759"/>
<dbReference type="Proteomes" id="UP000008068">
    <property type="component" value="Unassembled WGS sequence"/>
</dbReference>
<dbReference type="InterPro" id="IPR012885">
    <property type="entry name" value="F-box_Sdz-33"/>
</dbReference>
<dbReference type="eggNOG" id="ENOG502TJSM">
    <property type="taxonomic scope" value="Eukaryota"/>
</dbReference>
<feature type="domain" description="Sdz-33 F-box" evidence="1">
    <location>
        <begin position="84"/>
        <end position="142"/>
    </location>
</feature>
<sequence>MGIDFMIEVVGCTIRRVFVDGDKLSDLIGLGVSSVKELFINEAMRFNITDLKDLLENVKVTDSYVFNSPIPDFLYFDPQIFKCRRLSFLCNGSADWITLEILCQLDVPQLSFWFHRFSKQDIVSYVTHWFRSENRTLEYLHIEFYESISLEDFKIDHLNPMKFCKKRRSEWSLHKSWEKTDMSSGMDIVRKDGLLATLHAYPSSVIFYVCHKRFPDAV</sequence>
<evidence type="ECO:0000259" key="1">
    <source>
        <dbReference type="Pfam" id="PF07735"/>
    </source>
</evidence>
<dbReference type="PANTHER" id="PTHR21503">
    <property type="entry name" value="F-BOX-CONTAINING HYPOTHETICAL PROTEIN C.ELEGANS"/>
    <property type="match status" value="1"/>
</dbReference>
<proteinExistence type="predicted"/>
<evidence type="ECO:0000313" key="2">
    <source>
        <dbReference type="EMBL" id="EGT52327.1"/>
    </source>
</evidence>
<gene>
    <name evidence="2" type="ORF">CAEBREN_10140</name>
</gene>
<dbReference type="AlphaFoldDB" id="G0N423"/>
<accession>G0N423</accession>
<organism evidence="3">
    <name type="scientific">Caenorhabditis brenneri</name>
    <name type="common">Nematode worm</name>
    <dbReference type="NCBI Taxonomy" id="135651"/>
    <lineage>
        <taxon>Eukaryota</taxon>
        <taxon>Metazoa</taxon>
        <taxon>Ecdysozoa</taxon>
        <taxon>Nematoda</taxon>
        <taxon>Chromadorea</taxon>
        <taxon>Rhabditida</taxon>
        <taxon>Rhabditina</taxon>
        <taxon>Rhabditomorpha</taxon>
        <taxon>Rhabditoidea</taxon>
        <taxon>Rhabditidae</taxon>
        <taxon>Peloderinae</taxon>
        <taxon>Caenorhabditis</taxon>
    </lineage>
</organism>
<reference evidence="3" key="1">
    <citation type="submission" date="2011-07" db="EMBL/GenBank/DDBJ databases">
        <authorList>
            <consortium name="Caenorhabditis brenneri Sequencing and Analysis Consortium"/>
            <person name="Wilson R.K."/>
        </authorList>
    </citation>
    <scope>NUCLEOTIDE SEQUENCE [LARGE SCALE GENOMIC DNA]</scope>
    <source>
        <strain evidence="3">PB2801</strain>
    </source>
</reference>
<protein>
    <recommendedName>
        <fullName evidence="1">Sdz-33 F-box domain-containing protein</fullName>
    </recommendedName>
</protein>
<name>G0N423_CAEBE</name>
<dbReference type="EMBL" id="GL379836">
    <property type="protein sequence ID" value="EGT52327.1"/>
    <property type="molecule type" value="Genomic_DNA"/>
</dbReference>
<dbReference type="Pfam" id="PF07735">
    <property type="entry name" value="FBA_2"/>
    <property type="match status" value="1"/>
</dbReference>
<keyword evidence="3" id="KW-1185">Reference proteome</keyword>